<evidence type="ECO:0000256" key="4">
    <source>
        <dbReference type="ARBA" id="ARBA00048819"/>
    </source>
</evidence>
<dbReference type="PANTHER" id="PTHR36510">
    <property type="entry name" value="GLUTAMATE--CYSTEINE LIGASE 2-RELATED"/>
    <property type="match status" value="1"/>
</dbReference>
<accession>A0A0A0JUF4</accession>
<dbReference type="EC" id="6.3.2.2" evidence="5"/>
<dbReference type="Gene3D" id="3.30.590.20">
    <property type="match status" value="1"/>
</dbReference>
<organism evidence="6 7">
    <name type="scientific">Knoellia aerolata DSM 18566</name>
    <dbReference type="NCBI Taxonomy" id="1385519"/>
    <lineage>
        <taxon>Bacteria</taxon>
        <taxon>Bacillati</taxon>
        <taxon>Actinomycetota</taxon>
        <taxon>Actinomycetes</taxon>
        <taxon>Micrococcales</taxon>
        <taxon>Intrasporangiaceae</taxon>
        <taxon>Knoellia</taxon>
    </lineage>
</organism>
<dbReference type="SUPFAM" id="SSF55931">
    <property type="entry name" value="Glutamine synthetase/guanido kinase"/>
    <property type="match status" value="1"/>
</dbReference>
<comment type="catalytic activity">
    <reaction evidence="4 5">
        <text>L-cysteine + L-glutamate + ATP = gamma-L-glutamyl-L-cysteine + ADP + phosphate + H(+)</text>
        <dbReference type="Rhea" id="RHEA:13285"/>
        <dbReference type="ChEBI" id="CHEBI:15378"/>
        <dbReference type="ChEBI" id="CHEBI:29985"/>
        <dbReference type="ChEBI" id="CHEBI:30616"/>
        <dbReference type="ChEBI" id="CHEBI:35235"/>
        <dbReference type="ChEBI" id="CHEBI:43474"/>
        <dbReference type="ChEBI" id="CHEBI:58173"/>
        <dbReference type="ChEBI" id="CHEBI:456216"/>
        <dbReference type="EC" id="6.3.2.2"/>
    </reaction>
</comment>
<dbReference type="eggNOG" id="COG2170">
    <property type="taxonomic scope" value="Bacteria"/>
</dbReference>
<dbReference type="STRING" id="1385519.N801_14725"/>
<dbReference type="HAMAP" id="MF_01609">
    <property type="entry name" value="Glu_cys_ligase_2"/>
    <property type="match status" value="1"/>
</dbReference>
<comment type="function">
    <text evidence="5">ATP-dependent carboxylate-amine ligase which exhibits weak glutamate--cysteine ligase activity.</text>
</comment>
<comment type="similarity">
    <text evidence="5">Belongs to the glutamate--cysteine ligase type 2 family. YbdK subfamily.</text>
</comment>
<dbReference type="GO" id="GO:0042398">
    <property type="term" value="P:modified amino acid biosynthetic process"/>
    <property type="evidence" value="ECO:0007669"/>
    <property type="project" value="InterPro"/>
</dbReference>
<keyword evidence="2 5" id="KW-0547">Nucleotide-binding</keyword>
<dbReference type="InterPro" id="IPR011793">
    <property type="entry name" value="YbdK"/>
</dbReference>
<dbReference type="GO" id="GO:0005524">
    <property type="term" value="F:ATP binding"/>
    <property type="evidence" value="ECO:0007669"/>
    <property type="project" value="UniProtKB-KW"/>
</dbReference>
<dbReference type="Proteomes" id="UP000030013">
    <property type="component" value="Unassembled WGS sequence"/>
</dbReference>
<dbReference type="NCBIfam" id="TIGR02050">
    <property type="entry name" value="gshA_cyan_rel"/>
    <property type="match status" value="1"/>
</dbReference>
<evidence type="ECO:0000256" key="5">
    <source>
        <dbReference type="HAMAP-Rule" id="MF_01609"/>
    </source>
</evidence>
<gene>
    <name evidence="6" type="ORF">N801_14725</name>
</gene>
<dbReference type="PANTHER" id="PTHR36510:SF1">
    <property type="entry name" value="GLUTAMATE--CYSTEINE LIGASE 2-RELATED"/>
    <property type="match status" value="1"/>
</dbReference>
<comment type="caution">
    <text evidence="6">The sequence shown here is derived from an EMBL/GenBank/DDBJ whole genome shotgun (WGS) entry which is preliminary data.</text>
</comment>
<dbReference type="InterPro" id="IPR014746">
    <property type="entry name" value="Gln_synth/guanido_kin_cat_dom"/>
</dbReference>
<evidence type="ECO:0000313" key="7">
    <source>
        <dbReference type="Proteomes" id="UP000030013"/>
    </source>
</evidence>
<dbReference type="AlphaFoldDB" id="A0A0A0JUF4"/>
<keyword evidence="7" id="KW-1185">Reference proteome</keyword>
<dbReference type="NCBIfam" id="NF010041">
    <property type="entry name" value="PRK13517.1-1"/>
    <property type="match status" value="1"/>
</dbReference>
<dbReference type="EMBL" id="AVPL01000044">
    <property type="protein sequence ID" value="KGN40344.1"/>
    <property type="molecule type" value="Genomic_DNA"/>
</dbReference>
<name>A0A0A0JUF4_9MICO</name>
<proteinExistence type="inferred from homology"/>
<dbReference type="Pfam" id="PF04107">
    <property type="entry name" value="GCS2"/>
    <property type="match status" value="1"/>
</dbReference>
<evidence type="ECO:0000256" key="1">
    <source>
        <dbReference type="ARBA" id="ARBA00022598"/>
    </source>
</evidence>
<dbReference type="GO" id="GO:0004357">
    <property type="term" value="F:glutamate-cysteine ligase activity"/>
    <property type="evidence" value="ECO:0007669"/>
    <property type="project" value="UniProtKB-EC"/>
</dbReference>
<keyword evidence="3 5" id="KW-0067">ATP-binding</keyword>
<evidence type="ECO:0000256" key="2">
    <source>
        <dbReference type="ARBA" id="ARBA00022741"/>
    </source>
</evidence>
<keyword evidence="1 5" id="KW-0436">Ligase</keyword>
<reference evidence="6 7" key="1">
    <citation type="submission" date="2013-08" db="EMBL/GenBank/DDBJ databases">
        <title>The genome sequence of Knoellia aerolata.</title>
        <authorList>
            <person name="Zhu W."/>
            <person name="Wang G."/>
        </authorList>
    </citation>
    <scope>NUCLEOTIDE SEQUENCE [LARGE SCALE GENOMIC DNA]</scope>
    <source>
        <strain evidence="6 7">DSM 18566</strain>
    </source>
</reference>
<evidence type="ECO:0000313" key="6">
    <source>
        <dbReference type="EMBL" id="KGN40344.1"/>
    </source>
</evidence>
<sequence>MGGRTLEPAVTPRTVGVEEEFLLVGATTGEPVPLGPRLAADAADPDIRTEFKQEQVEITSRPCSSMAELARDLDRLRRRVGELAAARDGLVVASGTWPGAHDPVPTESERFTRIAHEFGHLAEHQLTCGTHVHVSVSSPEEGIVALDGIRPWLSVLTALTANSPFWQGRDTGHASFRSVVLSQLPTAGPTQVWNDVDTYRRAATQIIDVGGAFDEGMLYYDARLSARYPTVEVRVTDVCPDPGVAVAVAALCRALVTTMAEGSGRRSDLPTSTLRAAAWRAARHGLADRLVDPATGDLVTAALAVESLLRATRESLEAVGDLALVRETVDRVVREGGAARRQRGEVDPAAPAPGLRSFLVGGRGD</sequence>
<protein>
    <recommendedName>
        <fullName evidence="5">Putative glutamate--cysteine ligase 2</fullName>
        <ecNumber evidence="5">6.3.2.2</ecNumber>
    </recommendedName>
    <alternativeName>
        <fullName evidence="5">Gamma-glutamylcysteine synthetase 2</fullName>
        <shortName evidence="5">GCS 2</shortName>
        <shortName evidence="5">Gamma-GCS 2</shortName>
    </alternativeName>
</protein>
<dbReference type="InterPro" id="IPR050141">
    <property type="entry name" value="GCL_type2/YbdK_subfam"/>
</dbReference>
<dbReference type="InterPro" id="IPR006336">
    <property type="entry name" value="GCS2"/>
</dbReference>
<evidence type="ECO:0000256" key="3">
    <source>
        <dbReference type="ARBA" id="ARBA00022840"/>
    </source>
</evidence>